<feature type="domain" description="Ppx/GppA phosphatase C-terminal" evidence="1">
    <location>
        <begin position="2"/>
        <end position="90"/>
    </location>
</feature>
<keyword evidence="2" id="KW-0378">Hydrolase</keyword>
<dbReference type="Pfam" id="PF21447">
    <property type="entry name" value="Ppx-GppA_III"/>
    <property type="match status" value="1"/>
</dbReference>
<dbReference type="Gene3D" id="1.10.3210.10">
    <property type="entry name" value="Hypothetical protein af1432"/>
    <property type="match status" value="1"/>
</dbReference>
<protein>
    <submittedName>
        <fullName evidence="2">Exopolyphosphatase</fullName>
        <ecNumber evidence="2">3.6.1.11</ecNumber>
    </submittedName>
</protein>
<accession>A0A378AGC6</accession>
<dbReference type="AlphaFoldDB" id="A0A378AGC6"/>
<organism evidence="2 3">
    <name type="scientific">Klebsiella pneumoniae</name>
    <dbReference type="NCBI Taxonomy" id="573"/>
    <lineage>
        <taxon>Bacteria</taxon>
        <taxon>Pseudomonadati</taxon>
        <taxon>Pseudomonadota</taxon>
        <taxon>Gammaproteobacteria</taxon>
        <taxon>Enterobacterales</taxon>
        <taxon>Enterobacteriaceae</taxon>
        <taxon>Klebsiella/Raoultella group</taxon>
        <taxon>Klebsiella</taxon>
        <taxon>Klebsiella pneumoniae complex</taxon>
    </lineage>
</organism>
<dbReference type="EC" id="3.6.1.11" evidence="2"/>
<sequence length="104" mass="11673">MLEQWQEQNPKLANPHLAALLKWAVMLHEVGLNINHSGMHRHSAYILQNSDLPGFNQEQQMLMATLVRYHRQSDQARRSAALYAIQEKAVSAANSATAPGRTAE</sequence>
<dbReference type="InterPro" id="IPR050273">
    <property type="entry name" value="GppA/Ppx_hydrolase"/>
</dbReference>
<dbReference type="SUPFAM" id="SSF109604">
    <property type="entry name" value="HD-domain/PDEase-like"/>
    <property type="match status" value="1"/>
</dbReference>
<dbReference type="PANTHER" id="PTHR30005">
    <property type="entry name" value="EXOPOLYPHOSPHATASE"/>
    <property type="match status" value="1"/>
</dbReference>
<dbReference type="GO" id="GO:0004309">
    <property type="term" value="F:exopolyphosphatase activity"/>
    <property type="evidence" value="ECO:0007669"/>
    <property type="project" value="UniProtKB-EC"/>
</dbReference>
<dbReference type="GO" id="GO:0006798">
    <property type="term" value="P:polyphosphate catabolic process"/>
    <property type="evidence" value="ECO:0007669"/>
    <property type="project" value="TreeGrafter"/>
</dbReference>
<name>A0A378AGC6_KLEPN</name>
<proteinExistence type="predicted"/>
<reference evidence="2 3" key="1">
    <citation type="submission" date="2018-06" db="EMBL/GenBank/DDBJ databases">
        <authorList>
            <consortium name="Pathogen Informatics"/>
            <person name="Doyle S."/>
        </authorList>
    </citation>
    <scope>NUCLEOTIDE SEQUENCE [LARGE SCALE GENOMIC DNA]</scope>
    <source>
        <strain evidence="2 3">NCTC204</strain>
    </source>
</reference>
<dbReference type="EMBL" id="UGMD01000002">
    <property type="protein sequence ID" value="STV08199.1"/>
    <property type="molecule type" value="Genomic_DNA"/>
</dbReference>
<evidence type="ECO:0000313" key="3">
    <source>
        <dbReference type="Proteomes" id="UP000255192"/>
    </source>
</evidence>
<evidence type="ECO:0000259" key="1">
    <source>
        <dbReference type="Pfam" id="PF21447"/>
    </source>
</evidence>
<dbReference type="InterPro" id="IPR048950">
    <property type="entry name" value="Ppx_GppA_C"/>
</dbReference>
<dbReference type="Proteomes" id="UP000255192">
    <property type="component" value="Unassembled WGS sequence"/>
</dbReference>
<evidence type="ECO:0000313" key="2">
    <source>
        <dbReference type="EMBL" id="STV08199.1"/>
    </source>
</evidence>
<dbReference type="PANTHER" id="PTHR30005:SF14">
    <property type="entry name" value="EXOPOLYPHOSPHATASE"/>
    <property type="match status" value="1"/>
</dbReference>
<gene>
    <name evidence="2" type="primary">ppx_1</name>
    <name evidence="2" type="ORF">NCTC204_03882</name>
</gene>